<dbReference type="EMBL" id="MFUE01000001">
    <property type="protein sequence ID" value="OGI78139.1"/>
    <property type="molecule type" value="Genomic_DNA"/>
</dbReference>
<accession>A0A1F6W8E0</accession>
<evidence type="ECO:0000313" key="1">
    <source>
        <dbReference type="EMBL" id="OGI78139.1"/>
    </source>
</evidence>
<evidence type="ECO:0000313" key="2">
    <source>
        <dbReference type="Proteomes" id="UP000177777"/>
    </source>
</evidence>
<dbReference type="Proteomes" id="UP000177777">
    <property type="component" value="Unassembled WGS sequence"/>
</dbReference>
<name>A0A1F6W8E0_9BACT</name>
<gene>
    <name evidence="1" type="ORF">A3D42_02920</name>
</gene>
<organism evidence="1 2">
    <name type="scientific">Candidatus Nomurabacteria bacterium RIFCSPHIGHO2_02_FULL_41_18</name>
    <dbReference type="NCBI Taxonomy" id="1801754"/>
    <lineage>
        <taxon>Bacteria</taxon>
        <taxon>Candidatus Nomuraibacteriota</taxon>
    </lineage>
</organism>
<proteinExistence type="predicted"/>
<dbReference type="AlphaFoldDB" id="A0A1F6W8E0"/>
<sequence length="90" mass="9970">MYSSPERFYPLFDFRPSAQPDLYVPSSPGGYVYSVSQDRQKFLIQTRLETNMEAMMNDGGLCNNRYEVGTGLGVESLTLSSSALLGISCN</sequence>
<comment type="caution">
    <text evidence="1">The sequence shown here is derived from an EMBL/GenBank/DDBJ whole genome shotgun (WGS) entry which is preliminary data.</text>
</comment>
<reference evidence="1 2" key="1">
    <citation type="journal article" date="2016" name="Nat. Commun.">
        <title>Thousands of microbial genomes shed light on interconnected biogeochemical processes in an aquifer system.</title>
        <authorList>
            <person name="Anantharaman K."/>
            <person name="Brown C.T."/>
            <person name="Hug L.A."/>
            <person name="Sharon I."/>
            <person name="Castelle C.J."/>
            <person name="Probst A.J."/>
            <person name="Thomas B.C."/>
            <person name="Singh A."/>
            <person name="Wilkins M.J."/>
            <person name="Karaoz U."/>
            <person name="Brodie E.L."/>
            <person name="Williams K.H."/>
            <person name="Hubbard S.S."/>
            <person name="Banfield J.F."/>
        </authorList>
    </citation>
    <scope>NUCLEOTIDE SEQUENCE [LARGE SCALE GENOMIC DNA]</scope>
</reference>
<protein>
    <submittedName>
        <fullName evidence="1">Uncharacterized protein</fullName>
    </submittedName>
</protein>